<keyword evidence="2" id="KW-1185">Reference proteome</keyword>
<comment type="caution">
    <text evidence="1">The sequence shown here is derived from an EMBL/GenBank/DDBJ whole genome shotgun (WGS) entry which is preliminary data.</text>
</comment>
<accession>A0AAV7JR82</accession>
<dbReference type="SUPFAM" id="SSF46689">
    <property type="entry name" value="Homeodomain-like"/>
    <property type="match status" value="1"/>
</dbReference>
<dbReference type="InterPro" id="IPR036388">
    <property type="entry name" value="WH-like_DNA-bd_sf"/>
</dbReference>
<evidence type="ECO:0000313" key="1">
    <source>
        <dbReference type="EMBL" id="KAI6651203.1"/>
    </source>
</evidence>
<name>A0AAV7JR82_9METZ</name>
<gene>
    <name evidence="1" type="ORF">LOD99_5350</name>
</gene>
<evidence type="ECO:0000313" key="2">
    <source>
        <dbReference type="Proteomes" id="UP001165289"/>
    </source>
</evidence>
<dbReference type="Proteomes" id="UP001165289">
    <property type="component" value="Unassembled WGS sequence"/>
</dbReference>
<proteinExistence type="predicted"/>
<dbReference type="Gene3D" id="1.10.10.10">
    <property type="entry name" value="Winged helix-like DNA-binding domain superfamily/Winged helix DNA-binding domain"/>
    <property type="match status" value="1"/>
</dbReference>
<protein>
    <recommendedName>
        <fullName evidence="3">Helix-turn-helix domain-containing protein</fullName>
    </recommendedName>
</protein>
<dbReference type="InterPro" id="IPR009057">
    <property type="entry name" value="Homeodomain-like_sf"/>
</dbReference>
<dbReference type="AlphaFoldDB" id="A0AAV7JR82"/>
<reference evidence="1 2" key="1">
    <citation type="journal article" date="2023" name="BMC Biol.">
        <title>The compact genome of the sponge Oopsacas minuta (Hexactinellida) is lacking key metazoan core genes.</title>
        <authorList>
            <person name="Santini S."/>
            <person name="Schenkelaars Q."/>
            <person name="Jourda C."/>
            <person name="Duchesne M."/>
            <person name="Belahbib H."/>
            <person name="Rocher C."/>
            <person name="Selva M."/>
            <person name="Riesgo A."/>
            <person name="Vervoort M."/>
            <person name="Leys S.P."/>
            <person name="Kodjabachian L."/>
            <person name="Le Bivic A."/>
            <person name="Borchiellini C."/>
            <person name="Claverie J.M."/>
            <person name="Renard E."/>
        </authorList>
    </citation>
    <scope>NUCLEOTIDE SEQUENCE [LARGE SCALE GENOMIC DNA]</scope>
    <source>
        <strain evidence="1">SPO-2</strain>
    </source>
</reference>
<evidence type="ECO:0008006" key="3">
    <source>
        <dbReference type="Google" id="ProtNLM"/>
    </source>
</evidence>
<dbReference type="EMBL" id="JAKMXF010000306">
    <property type="protein sequence ID" value="KAI6651203.1"/>
    <property type="molecule type" value="Genomic_DNA"/>
</dbReference>
<organism evidence="1 2">
    <name type="scientific">Oopsacas minuta</name>
    <dbReference type="NCBI Taxonomy" id="111878"/>
    <lineage>
        <taxon>Eukaryota</taxon>
        <taxon>Metazoa</taxon>
        <taxon>Porifera</taxon>
        <taxon>Hexactinellida</taxon>
        <taxon>Hexasterophora</taxon>
        <taxon>Lyssacinosida</taxon>
        <taxon>Leucopsacidae</taxon>
        <taxon>Oopsacas</taxon>
    </lineage>
</organism>
<sequence>MNVRLEKVEVRNRAIGMLLSGKTQKTVALSLGKDVSTIQRWWYKHKAHKSLQHKRGAGRPKKLPRVSKIVIANHWTRDTSRQNLWIGTYKHGKYCFKGHCTPVFVQGFKSSPL</sequence>